<protein>
    <submittedName>
        <fullName evidence="2">Uncharacterized protein</fullName>
    </submittedName>
</protein>
<dbReference type="PANTHER" id="PTHR46579">
    <property type="entry name" value="F5/8 TYPE C DOMAIN-CONTAINING PROTEIN-RELATED"/>
    <property type="match status" value="1"/>
</dbReference>
<reference evidence="3" key="2">
    <citation type="submission" date="2015-01" db="EMBL/GenBank/DDBJ databases">
        <title>Evolutionary Origins and Diversification of the Mycorrhizal Mutualists.</title>
        <authorList>
            <consortium name="DOE Joint Genome Institute"/>
            <consortium name="Mycorrhizal Genomics Consortium"/>
            <person name="Kohler A."/>
            <person name="Kuo A."/>
            <person name="Nagy L.G."/>
            <person name="Floudas D."/>
            <person name="Copeland A."/>
            <person name="Barry K.W."/>
            <person name="Cichocki N."/>
            <person name="Veneault-Fourrey C."/>
            <person name="LaButti K."/>
            <person name="Lindquist E.A."/>
            <person name="Lipzen A."/>
            <person name="Lundell T."/>
            <person name="Morin E."/>
            <person name="Murat C."/>
            <person name="Riley R."/>
            <person name="Ohm R."/>
            <person name="Sun H."/>
            <person name="Tunlid A."/>
            <person name="Henrissat B."/>
            <person name="Grigoriev I.V."/>
            <person name="Hibbett D.S."/>
            <person name="Martin F."/>
        </authorList>
    </citation>
    <scope>NUCLEOTIDE SEQUENCE [LARGE SCALE GENOMIC DNA]</scope>
    <source>
        <strain evidence="3">ATCC 200175</strain>
    </source>
</reference>
<feature type="chain" id="PRO_5002220406" evidence="1">
    <location>
        <begin position="21"/>
        <end position="429"/>
    </location>
</feature>
<dbReference type="Proteomes" id="UP000053647">
    <property type="component" value="Unassembled WGS sequence"/>
</dbReference>
<evidence type="ECO:0000313" key="2">
    <source>
        <dbReference type="EMBL" id="KIJ13585.1"/>
    </source>
</evidence>
<keyword evidence="1" id="KW-0732">Signal</keyword>
<dbReference type="EMBL" id="KN819350">
    <property type="protein sequence ID" value="KIJ13585.1"/>
    <property type="molecule type" value="Genomic_DNA"/>
</dbReference>
<keyword evidence="3" id="KW-1185">Reference proteome</keyword>
<dbReference type="HOGENOM" id="CLU_047287_0_0_1"/>
<proteinExistence type="predicted"/>
<evidence type="ECO:0000256" key="1">
    <source>
        <dbReference type="SAM" id="SignalP"/>
    </source>
</evidence>
<evidence type="ECO:0000313" key="3">
    <source>
        <dbReference type="Proteomes" id="UP000053647"/>
    </source>
</evidence>
<feature type="signal peptide" evidence="1">
    <location>
        <begin position="1"/>
        <end position="20"/>
    </location>
</feature>
<dbReference type="OrthoDB" id="2669721at2759"/>
<gene>
    <name evidence="2" type="ORF">PAXINDRAFT_80791</name>
</gene>
<organism evidence="2 3">
    <name type="scientific">Paxillus involutus ATCC 200175</name>
    <dbReference type="NCBI Taxonomy" id="664439"/>
    <lineage>
        <taxon>Eukaryota</taxon>
        <taxon>Fungi</taxon>
        <taxon>Dikarya</taxon>
        <taxon>Basidiomycota</taxon>
        <taxon>Agaricomycotina</taxon>
        <taxon>Agaricomycetes</taxon>
        <taxon>Agaricomycetidae</taxon>
        <taxon>Boletales</taxon>
        <taxon>Paxilineae</taxon>
        <taxon>Paxillaceae</taxon>
        <taxon>Paxillus</taxon>
    </lineage>
</organism>
<accession>A0A0C9TDD6</accession>
<sequence length="429" mass="48962">MHLAMNISNLLLSLWRGTMDIGPSDNIESWDWAVFRNDDKWQAHGKLVEKSGAFLPGSYDRRPRNIAEKLHSGYKTSEFQLYTFGVGPALLYGVLPELYWNNYCKLVRGFQLMCQHRITSQDLVSAHVLLCNWEREFELIYYQMKEDRLQFVCPCVHQVNHLAKEAILKGPPICYAQWTMERTIGNLGQEIRQPSRPYENLSQEGLRRCKVNALLAAMPELNSPPKGLPSGSVNLGDGFALLRKRDKNPTYPTGAAAGAIRDFLGDGHPLLRIRRWARILLPNGQTARTKWREQLKSPEHLRVSRNVKMKLADQIRFGEVLYFTRLPVEDAWQFLNIAIIQLYSMPDLDLLKISSQTVPSCKLLPDVIVLPIKQITSVIAMIPHQPTLPSGVTEPRFFMVEKPGLDMSNLGVKYEGFEDDDEGEDDDLE</sequence>
<reference evidence="2 3" key="1">
    <citation type="submission" date="2014-06" db="EMBL/GenBank/DDBJ databases">
        <authorList>
            <consortium name="DOE Joint Genome Institute"/>
            <person name="Kuo A."/>
            <person name="Kohler A."/>
            <person name="Nagy L.G."/>
            <person name="Floudas D."/>
            <person name="Copeland A."/>
            <person name="Barry K.W."/>
            <person name="Cichocki N."/>
            <person name="Veneault-Fourrey C."/>
            <person name="LaButti K."/>
            <person name="Lindquist E.A."/>
            <person name="Lipzen A."/>
            <person name="Lundell T."/>
            <person name="Morin E."/>
            <person name="Murat C."/>
            <person name="Sun H."/>
            <person name="Tunlid A."/>
            <person name="Henrissat B."/>
            <person name="Grigoriev I.V."/>
            <person name="Hibbett D.S."/>
            <person name="Martin F."/>
            <person name="Nordberg H.P."/>
            <person name="Cantor M.N."/>
            <person name="Hua S.X."/>
        </authorList>
    </citation>
    <scope>NUCLEOTIDE SEQUENCE [LARGE SCALE GENOMIC DNA]</scope>
    <source>
        <strain evidence="2 3">ATCC 200175</strain>
    </source>
</reference>
<dbReference type="AlphaFoldDB" id="A0A0C9TDD6"/>
<dbReference type="PANTHER" id="PTHR46579:SF1">
    <property type="entry name" value="F5_8 TYPE C DOMAIN-CONTAINING PROTEIN"/>
    <property type="match status" value="1"/>
</dbReference>
<name>A0A0C9TDD6_PAXIN</name>